<name>A0A139WVK9_9CYAN</name>
<feature type="region of interest" description="Disordered" evidence="1">
    <location>
        <begin position="86"/>
        <end position="142"/>
    </location>
</feature>
<dbReference type="RefSeq" id="WP_066613246.1">
    <property type="nucleotide sequence ID" value="NZ_KQ976354.1"/>
</dbReference>
<evidence type="ECO:0000313" key="2">
    <source>
        <dbReference type="EMBL" id="KYC36461.1"/>
    </source>
</evidence>
<evidence type="ECO:0008006" key="4">
    <source>
        <dbReference type="Google" id="ProtNLM"/>
    </source>
</evidence>
<dbReference type="AlphaFoldDB" id="A0A139WVK9"/>
<dbReference type="EMBL" id="ANNX02000047">
    <property type="protein sequence ID" value="KYC36461.1"/>
    <property type="molecule type" value="Genomic_DNA"/>
</dbReference>
<proteinExistence type="predicted"/>
<dbReference type="STRING" id="128403.WA1_42935"/>
<sequence>MSEGDLPLYELFTRLREAKFLLGVGDYNLLLEVLLADYGTLESEILKLDSPSALKQLCQTLWVKSVSQQRQFEAIFEEMFGEKVERSHSPTIHPPKEEQTASVIATPEEAPQKSTTTKKSRSKKPHFFFAPAPSHSIETTTQETEVAKAVRVGKPREWTAFKPSGLPKDYFPVTARQMEQGWYTLRRPIRKGLRLELDVPATIDQIKQRGMFFQPIQKPRQVKSSHLVLLIDQKGSMQPFHVLSRLLVETAYQTSCLEKTDCYYFNNYPRFMLYGDSQFQTESPVEEVIARWHPEKTVILILSDAGAARGNFVLRRVERTLEFLEKLQHYSKAIAWLNPVPQASWKRTTAQAIAEAKIVPMFSCDRVGFQKAMKVLQGISQLQVYQVAEEATTEEKDELKAELETDPDIEYALKRIHSFARRFTQAHLDLAYHAAFPLTLTPDFLYRLRDYLIELDLQIPWIAVSDLLLSGDPERWKLSEFLVLLSPFLAPDGYASSIALQACCYYICTGNPNTSRTHG</sequence>
<evidence type="ECO:0000256" key="1">
    <source>
        <dbReference type="SAM" id="MobiDB-lite"/>
    </source>
</evidence>
<feature type="compositionally biased region" description="Basic residues" evidence="1">
    <location>
        <begin position="116"/>
        <end position="126"/>
    </location>
</feature>
<reference evidence="2 3" key="1">
    <citation type="journal article" date="2013" name="Genome Biol. Evol.">
        <title>Genomes of Stigonematalean cyanobacteria (subsection V) and the evolution of oxygenic photosynthesis from prokaryotes to plastids.</title>
        <authorList>
            <person name="Dagan T."/>
            <person name="Roettger M."/>
            <person name="Stucken K."/>
            <person name="Landan G."/>
            <person name="Koch R."/>
            <person name="Major P."/>
            <person name="Gould S.B."/>
            <person name="Goremykin V.V."/>
            <person name="Rippka R."/>
            <person name="Tandeau de Marsac N."/>
            <person name="Gugger M."/>
            <person name="Lockhart P.J."/>
            <person name="Allen J.F."/>
            <person name="Brune I."/>
            <person name="Maus I."/>
            <person name="Puhler A."/>
            <person name="Martin W.F."/>
        </authorList>
    </citation>
    <scope>NUCLEOTIDE SEQUENCE [LARGE SCALE GENOMIC DNA]</scope>
    <source>
        <strain evidence="2 3">PCC 7110</strain>
    </source>
</reference>
<comment type="caution">
    <text evidence="2">The sequence shown here is derived from an EMBL/GenBank/DDBJ whole genome shotgun (WGS) entry which is preliminary data.</text>
</comment>
<dbReference type="PANTHER" id="PTHR39338">
    <property type="entry name" value="BLL5662 PROTEIN-RELATED"/>
    <property type="match status" value="1"/>
</dbReference>
<feature type="compositionally biased region" description="Basic and acidic residues" evidence="1">
    <location>
        <begin position="86"/>
        <end position="99"/>
    </location>
</feature>
<gene>
    <name evidence="2" type="ORF">WA1_42935</name>
</gene>
<dbReference type="Proteomes" id="UP000076925">
    <property type="component" value="Unassembled WGS sequence"/>
</dbReference>
<dbReference type="OrthoDB" id="9764216at2"/>
<keyword evidence="3" id="KW-1185">Reference proteome</keyword>
<protein>
    <recommendedName>
        <fullName evidence="4">VWA containing CoxE family protein</fullName>
    </recommendedName>
</protein>
<dbReference type="PANTHER" id="PTHR39338:SF7">
    <property type="entry name" value="BLL6692 PROTEIN"/>
    <property type="match status" value="1"/>
</dbReference>
<organism evidence="2 3">
    <name type="scientific">Scytonema hofmannii PCC 7110</name>
    <dbReference type="NCBI Taxonomy" id="128403"/>
    <lineage>
        <taxon>Bacteria</taxon>
        <taxon>Bacillati</taxon>
        <taxon>Cyanobacteriota</taxon>
        <taxon>Cyanophyceae</taxon>
        <taxon>Nostocales</taxon>
        <taxon>Scytonemataceae</taxon>
        <taxon>Scytonema</taxon>
    </lineage>
</organism>
<evidence type="ECO:0000313" key="3">
    <source>
        <dbReference type="Proteomes" id="UP000076925"/>
    </source>
</evidence>
<accession>A0A139WVK9</accession>